<accession>A0AAN8ZAM1</accession>
<feature type="domain" description="DUF7722" evidence="2">
    <location>
        <begin position="44"/>
        <end position="87"/>
    </location>
</feature>
<evidence type="ECO:0000259" key="2">
    <source>
        <dbReference type="Pfam" id="PF24847"/>
    </source>
</evidence>
<dbReference type="EMBL" id="JBAMMX010000009">
    <property type="protein sequence ID" value="KAK6933119.1"/>
    <property type="molecule type" value="Genomic_DNA"/>
</dbReference>
<reference evidence="3 4" key="1">
    <citation type="submission" date="2023-12" db="EMBL/GenBank/DDBJ databases">
        <title>A high-quality genome assembly for Dillenia turbinata (Dilleniales).</title>
        <authorList>
            <person name="Chanderbali A."/>
        </authorList>
    </citation>
    <scope>NUCLEOTIDE SEQUENCE [LARGE SCALE GENOMIC DNA]</scope>
    <source>
        <strain evidence="3">LSX21</strain>
        <tissue evidence="3">Leaf</tissue>
    </source>
</reference>
<dbReference type="Pfam" id="PF24847">
    <property type="entry name" value="DUF7722"/>
    <property type="match status" value="1"/>
</dbReference>
<evidence type="ECO:0000313" key="3">
    <source>
        <dbReference type="EMBL" id="KAK6933119.1"/>
    </source>
</evidence>
<dbReference type="InterPro" id="IPR056139">
    <property type="entry name" value="DUF7722"/>
</dbReference>
<evidence type="ECO:0000256" key="1">
    <source>
        <dbReference type="SAM" id="MobiDB-lite"/>
    </source>
</evidence>
<sequence>MPSPLCDFRPRVGTRHIRLPSPHHKILPQNRTILKKEDFHLRRRYTKEDCQGMPENLRDHLPPEYGLPADSDLAYKGYCAIGAFPWPEFNRCSSRNASPEPSSPQSSSPNSQI</sequence>
<comment type="caution">
    <text evidence="3">The sequence shown here is derived from an EMBL/GenBank/DDBJ whole genome shotgun (WGS) entry which is preliminary data.</text>
</comment>
<protein>
    <recommendedName>
        <fullName evidence="2">DUF7722 domain-containing protein</fullName>
    </recommendedName>
</protein>
<organism evidence="3 4">
    <name type="scientific">Dillenia turbinata</name>
    <dbReference type="NCBI Taxonomy" id="194707"/>
    <lineage>
        <taxon>Eukaryota</taxon>
        <taxon>Viridiplantae</taxon>
        <taxon>Streptophyta</taxon>
        <taxon>Embryophyta</taxon>
        <taxon>Tracheophyta</taxon>
        <taxon>Spermatophyta</taxon>
        <taxon>Magnoliopsida</taxon>
        <taxon>eudicotyledons</taxon>
        <taxon>Gunneridae</taxon>
        <taxon>Pentapetalae</taxon>
        <taxon>Dilleniales</taxon>
        <taxon>Dilleniaceae</taxon>
        <taxon>Dillenia</taxon>
    </lineage>
</organism>
<dbReference type="Proteomes" id="UP001370490">
    <property type="component" value="Unassembled WGS sequence"/>
</dbReference>
<feature type="region of interest" description="Disordered" evidence="1">
    <location>
        <begin position="92"/>
        <end position="113"/>
    </location>
</feature>
<gene>
    <name evidence="3" type="ORF">RJ641_036013</name>
</gene>
<name>A0AAN8ZAM1_9MAGN</name>
<proteinExistence type="predicted"/>
<evidence type="ECO:0000313" key="4">
    <source>
        <dbReference type="Proteomes" id="UP001370490"/>
    </source>
</evidence>
<dbReference type="AlphaFoldDB" id="A0AAN8ZAM1"/>
<keyword evidence="4" id="KW-1185">Reference proteome</keyword>
<feature type="compositionally biased region" description="Low complexity" evidence="1">
    <location>
        <begin position="98"/>
        <end position="113"/>
    </location>
</feature>